<evidence type="ECO:0000313" key="6">
    <source>
        <dbReference type="Proteomes" id="UP000464178"/>
    </source>
</evidence>
<dbReference type="Gene3D" id="1.20.1600.10">
    <property type="entry name" value="Outer membrane efflux proteins (OEP)"/>
    <property type="match status" value="1"/>
</dbReference>
<dbReference type="Proteomes" id="UP000464178">
    <property type="component" value="Chromosome"/>
</dbReference>
<dbReference type="SUPFAM" id="SSF56954">
    <property type="entry name" value="Outer membrane efflux proteins (OEP)"/>
    <property type="match status" value="1"/>
</dbReference>
<dbReference type="EMBL" id="LR593886">
    <property type="protein sequence ID" value="VTR95331.1"/>
    <property type="molecule type" value="Genomic_DNA"/>
</dbReference>
<feature type="chain" id="PRO_5026667207" description="Outer membrane efflux protein" evidence="4">
    <location>
        <begin position="27"/>
        <end position="575"/>
    </location>
</feature>
<evidence type="ECO:0000313" key="5">
    <source>
        <dbReference type="EMBL" id="VTR95331.1"/>
    </source>
</evidence>
<feature type="coiled-coil region" evidence="2">
    <location>
        <begin position="429"/>
        <end position="456"/>
    </location>
</feature>
<dbReference type="Pfam" id="PF02321">
    <property type="entry name" value="OEP"/>
    <property type="match status" value="2"/>
</dbReference>
<dbReference type="AlphaFoldDB" id="A0A6P2D217"/>
<feature type="region of interest" description="Disordered" evidence="3">
    <location>
        <begin position="531"/>
        <end position="575"/>
    </location>
</feature>
<feature type="signal peptide" evidence="4">
    <location>
        <begin position="1"/>
        <end position="26"/>
    </location>
</feature>
<accession>A0A6P2D217</accession>
<gene>
    <name evidence="5" type="ORF">SOIL9_23830</name>
</gene>
<evidence type="ECO:0000256" key="3">
    <source>
        <dbReference type="SAM" id="MobiDB-lite"/>
    </source>
</evidence>
<organism evidence="5 6">
    <name type="scientific">Gemmata massiliana</name>
    <dbReference type="NCBI Taxonomy" id="1210884"/>
    <lineage>
        <taxon>Bacteria</taxon>
        <taxon>Pseudomonadati</taxon>
        <taxon>Planctomycetota</taxon>
        <taxon>Planctomycetia</taxon>
        <taxon>Gemmatales</taxon>
        <taxon>Gemmataceae</taxon>
        <taxon>Gemmata</taxon>
    </lineage>
</organism>
<proteinExistence type="inferred from homology"/>
<protein>
    <recommendedName>
        <fullName evidence="7">Outer membrane efflux protein</fullName>
    </recommendedName>
</protein>
<dbReference type="PANTHER" id="PTHR30203:SF29">
    <property type="entry name" value="PROTEIN CYAE"/>
    <property type="match status" value="1"/>
</dbReference>
<evidence type="ECO:0008006" key="7">
    <source>
        <dbReference type="Google" id="ProtNLM"/>
    </source>
</evidence>
<dbReference type="KEGG" id="gms:SOIL9_23830"/>
<evidence type="ECO:0000256" key="1">
    <source>
        <dbReference type="ARBA" id="ARBA00007613"/>
    </source>
</evidence>
<dbReference type="InterPro" id="IPR003423">
    <property type="entry name" value="OMP_efflux"/>
</dbReference>
<dbReference type="InterPro" id="IPR010131">
    <property type="entry name" value="MdtP/NodT-like"/>
</dbReference>
<keyword evidence="2" id="KW-0175">Coiled coil</keyword>
<keyword evidence="4" id="KW-0732">Signal</keyword>
<reference evidence="5 6" key="1">
    <citation type="submission" date="2019-05" db="EMBL/GenBank/DDBJ databases">
        <authorList>
            <consortium name="Science for Life Laboratories"/>
        </authorList>
    </citation>
    <scope>NUCLEOTIDE SEQUENCE [LARGE SCALE GENOMIC DNA]</scope>
    <source>
        <strain evidence="5">Soil9</strain>
    </source>
</reference>
<name>A0A6P2D217_9BACT</name>
<evidence type="ECO:0000256" key="2">
    <source>
        <dbReference type="SAM" id="Coils"/>
    </source>
</evidence>
<comment type="similarity">
    <text evidence="1">Belongs to the outer membrane factor (OMF) (TC 1.B.17) family.</text>
</comment>
<keyword evidence="6" id="KW-1185">Reference proteome</keyword>
<evidence type="ECO:0000256" key="4">
    <source>
        <dbReference type="SAM" id="SignalP"/>
    </source>
</evidence>
<sequence>MATRSRIHRATQWIVGAGALALPACATPNIEQPAELPHTLQTSARPIPSRPHVPAVVPASAQIPADGGEKSAPPAKGVALPAVPAAATQGKPLPIDLPTALTLTSAAPLDVQIASERVRAASAALDRAKVMWLPNIGVGVDYYRHDGQIQDIAGRVFTTSRSSFLVGAGPTAVFPVTEAVYAPLAARQVLRARQADVQAARNDATLSVAEAYFTVQQARGEVAGSIDALRRAEELVKLTEKVAPDLAPTVEVNRAKTEVARRRQAVEAAYERWQTSSADLTRVLRLEPGTLVEPAEEPALVVELIAPTSTPDDLIPVALTHRPELAADQALIQAALARLKQEKMRPFVPNVALRGVGSQVPGLAGGAFGGGINDNLSNFGGRFSFDLQAVWEVQNLGFGNRANVREREAEQRAALLQLLRTQDRVTAEVVQAHAQLRRATNRLKAAEEGVTNAAETTEKNLRGLVPGKRVGEQLALVFRPQEAVAAVAALDQAYRDYYAAVGDHNRAQFRLYRALGHPAQCLANAAAPPASLPGAVVPSPARPAPVPAPDRAAEPVPPPNKFEPTEKKKNSPPSP</sequence>
<dbReference type="PANTHER" id="PTHR30203">
    <property type="entry name" value="OUTER MEMBRANE CATION EFFLUX PROTEIN"/>
    <property type="match status" value="1"/>
</dbReference>
<dbReference type="GO" id="GO:0015562">
    <property type="term" value="F:efflux transmembrane transporter activity"/>
    <property type="evidence" value="ECO:0007669"/>
    <property type="project" value="InterPro"/>
</dbReference>